<dbReference type="InterPro" id="IPR011251">
    <property type="entry name" value="Luciferase-like_dom"/>
</dbReference>
<dbReference type="InterPro" id="IPR016215">
    <property type="entry name" value="NTA_MOA"/>
</dbReference>
<dbReference type="Pfam" id="PF00296">
    <property type="entry name" value="Bac_luciferase"/>
    <property type="match status" value="1"/>
</dbReference>
<dbReference type="AlphaFoldDB" id="A0A6G1HQW4"/>
<dbReference type="PANTHER" id="PTHR30011">
    <property type="entry name" value="ALKANESULFONATE MONOOXYGENASE-RELATED"/>
    <property type="match status" value="1"/>
</dbReference>
<dbReference type="Gene3D" id="3.20.20.30">
    <property type="entry name" value="Luciferase-like domain"/>
    <property type="match status" value="1"/>
</dbReference>
<evidence type="ECO:0000313" key="9">
    <source>
        <dbReference type="Proteomes" id="UP000799640"/>
    </source>
</evidence>
<keyword evidence="1" id="KW-0285">Flavoprotein</keyword>
<name>A0A6G1HQW4_9PEZI</name>
<dbReference type="InterPro" id="IPR051260">
    <property type="entry name" value="Diverse_substr_monoxygenases"/>
</dbReference>
<keyword evidence="3" id="KW-0560">Oxidoreductase</keyword>
<dbReference type="Proteomes" id="UP000799640">
    <property type="component" value="Unassembled WGS sequence"/>
</dbReference>
<protein>
    <submittedName>
        <fullName evidence="8">Xenobiotic compound monooxygenase, DszA family</fullName>
    </submittedName>
</protein>
<dbReference type="SUPFAM" id="SSF51679">
    <property type="entry name" value="Bacterial luciferase-like"/>
    <property type="match status" value="1"/>
</dbReference>
<comment type="similarity">
    <text evidence="5">Belongs to the NtaA/SnaA/DszA monooxygenase family.</text>
</comment>
<dbReference type="PANTHER" id="PTHR30011:SF16">
    <property type="entry name" value="C2H2 FINGER DOMAIN TRANSCRIPTION FACTOR (EUROFUNG)-RELATED"/>
    <property type="match status" value="1"/>
</dbReference>
<feature type="region of interest" description="Disordered" evidence="6">
    <location>
        <begin position="469"/>
        <end position="515"/>
    </location>
</feature>
<dbReference type="PIRSF" id="PIRSF000337">
    <property type="entry name" value="NTA_MOA"/>
    <property type="match status" value="1"/>
</dbReference>
<dbReference type="OrthoDB" id="5561043at2759"/>
<evidence type="ECO:0000256" key="6">
    <source>
        <dbReference type="SAM" id="MobiDB-lite"/>
    </source>
</evidence>
<dbReference type="NCBIfam" id="TIGR03860">
    <property type="entry name" value="FMN_nitrolo"/>
    <property type="match status" value="1"/>
</dbReference>
<proteinExistence type="inferred from homology"/>
<organism evidence="8 9">
    <name type="scientific">Trichodelitschia bisporula</name>
    <dbReference type="NCBI Taxonomy" id="703511"/>
    <lineage>
        <taxon>Eukaryota</taxon>
        <taxon>Fungi</taxon>
        <taxon>Dikarya</taxon>
        <taxon>Ascomycota</taxon>
        <taxon>Pezizomycotina</taxon>
        <taxon>Dothideomycetes</taxon>
        <taxon>Dothideomycetes incertae sedis</taxon>
        <taxon>Phaeotrichales</taxon>
        <taxon>Phaeotrichaceae</taxon>
        <taxon>Trichodelitschia</taxon>
    </lineage>
</organism>
<gene>
    <name evidence="8" type="ORF">EJ06DRAFT_480970</name>
</gene>
<evidence type="ECO:0000256" key="5">
    <source>
        <dbReference type="ARBA" id="ARBA00033748"/>
    </source>
</evidence>
<dbReference type="GO" id="GO:0016705">
    <property type="term" value="F:oxidoreductase activity, acting on paired donors, with incorporation or reduction of molecular oxygen"/>
    <property type="evidence" value="ECO:0007669"/>
    <property type="project" value="InterPro"/>
</dbReference>
<dbReference type="EMBL" id="ML996701">
    <property type="protein sequence ID" value="KAF2398135.1"/>
    <property type="molecule type" value="Genomic_DNA"/>
</dbReference>
<feature type="domain" description="Luciferase-like" evidence="7">
    <location>
        <begin position="30"/>
        <end position="396"/>
    </location>
</feature>
<evidence type="ECO:0000256" key="3">
    <source>
        <dbReference type="ARBA" id="ARBA00023002"/>
    </source>
</evidence>
<keyword evidence="9" id="KW-1185">Reference proteome</keyword>
<sequence>MTTSTPKKKLILHAFVEPCSGHQSPGLWKHPKDQSTDFNDIDHWIRLAKLLEDAKFHGLFIADVLGGYDIYQGPRNLAPAIKSGAQWPVNEPLSMVPAMAAATKSLGFGVTIATTYEQPYHLARRLSTADHLTKGRVGWNIVTGYLDSAARNLVGKDQPKHDDRYALAEEYIRVMYKLWQSSWRDDAVQLNRKTGIYTDPTLVREINHVGKFYSVPGPHICQPSPQRTPVLLQAGTSKAGKKFSSQHAEAVFVAGHSPSVVAKNISEIRAQAKANGRDPASIKFIALICPILGRTEEEAQKKFEDLEQYGDIDGALALFGGWTGIDLAHYADDQELRHVESNAIRSAVEGWSKASPTVKKWTKHTVAKHITIGGLGATTIGTPEQVADELERWVREADVDGFNIAYAIKPGTFEDVIELLLPELRSRGLFQEEYAIPGGTYRENIRGEAGQKVPSPDHPAARYHWRAGVPAEDAPVPSEAEFEVAEEKPANGNGLKRPLDEEVSTRNGRKSVKVN</sequence>
<evidence type="ECO:0000256" key="2">
    <source>
        <dbReference type="ARBA" id="ARBA00022643"/>
    </source>
</evidence>
<evidence type="ECO:0000313" key="8">
    <source>
        <dbReference type="EMBL" id="KAF2398135.1"/>
    </source>
</evidence>
<dbReference type="GO" id="GO:0004497">
    <property type="term" value="F:monooxygenase activity"/>
    <property type="evidence" value="ECO:0007669"/>
    <property type="project" value="UniProtKB-KW"/>
</dbReference>
<reference evidence="8" key="1">
    <citation type="journal article" date="2020" name="Stud. Mycol.">
        <title>101 Dothideomycetes genomes: a test case for predicting lifestyles and emergence of pathogens.</title>
        <authorList>
            <person name="Haridas S."/>
            <person name="Albert R."/>
            <person name="Binder M."/>
            <person name="Bloem J."/>
            <person name="Labutti K."/>
            <person name="Salamov A."/>
            <person name="Andreopoulos B."/>
            <person name="Baker S."/>
            <person name="Barry K."/>
            <person name="Bills G."/>
            <person name="Bluhm B."/>
            <person name="Cannon C."/>
            <person name="Castanera R."/>
            <person name="Culley D."/>
            <person name="Daum C."/>
            <person name="Ezra D."/>
            <person name="Gonzalez J."/>
            <person name="Henrissat B."/>
            <person name="Kuo A."/>
            <person name="Liang C."/>
            <person name="Lipzen A."/>
            <person name="Lutzoni F."/>
            <person name="Magnuson J."/>
            <person name="Mondo S."/>
            <person name="Nolan M."/>
            <person name="Ohm R."/>
            <person name="Pangilinan J."/>
            <person name="Park H.-J."/>
            <person name="Ramirez L."/>
            <person name="Alfaro M."/>
            <person name="Sun H."/>
            <person name="Tritt A."/>
            <person name="Yoshinaga Y."/>
            <person name="Zwiers L.-H."/>
            <person name="Turgeon B."/>
            <person name="Goodwin S."/>
            <person name="Spatafora J."/>
            <person name="Crous P."/>
            <person name="Grigoriev I."/>
        </authorList>
    </citation>
    <scope>NUCLEOTIDE SEQUENCE</scope>
    <source>
        <strain evidence="8">CBS 262.69</strain>
    </source>
</reference>
<dbReference type="InterPro" id="IPR036661">
    <property type="entry name" value="Luciferase-like_sf"/>
</dbReference>
<evidence type="ECO:0000256" key="4">
    <source>
        <dbReference type="ARBA" id="ARBA00023033"/>
    </source>
</evidence>
<evidence type="ECO:0000259" key="7">
    <source>
        <dbReference type="Pfam" id="PF00296"/>
    </source>
</evidence>
<keyword evidence="4 8" id="KW-0503">Monooxygenase</keyword>
<accession>A0A6G1HQW4</accession>
<keyword evidence="2" id="KW-0288">FMN</keyword>
<evidence type="ECO:0000256" key="1">
    <source>
        <dbReference type="ARBA" id="ARBA00022630"/>
    </source>
</evidence>